<protein>
    <submittedName>
        <fullName evidence="2">Uncharacterized protein</fullName>
    </submittedName>
</protein>
<evidence type="ECO:0000256" key="1">
    <source>
        <dbReference type="SAM" id="MobiDB-lite"/>
    </source>
</evidence>
<reference evidence="2" key="1">
    <citation type="submission" date="2019-12" db="EMBL/GenBank/DDBJ databases">
        <authorList>
            <person name="Scholz U."/>
            <person name="Mascher M."/>
            <person name="Fiebig A."/>
        </authorList>
    </citation>
    <scope>NUCLEOTIDE SEQUENCE</scope>
</reference>
<feature type="region of interest" description="Disordered" evidence="1">
    <location>
        <begin position="1"/>
        <end position="68"/>
    </location>
</feature>
<gene>
    <name evidence="2" type="ORF">SI7747_09011597</name>
    <name evidence="3" type="ORF">SI8410_09012616</name>
</gene>
<dbReference type="Proteomes" id="UP000663760">
    <property type="component" value="Chromosome 9"/>
</dbReference>
<dbReference type="EMBL" id="LR746272">
    <property type="protein sequence ID" value="CAA7401938.1"/>
    <property type="molecule type" value="Genomic_DNA"/>
</dbReference>
<proteinExistence type="predicted"/>
<feature type="compositionally biased region" description="Basic and acidic residues" evidence="1">
    <location>
        <begin position="1"/>
        <end position="10"/>
    </location>
</feature>
<keyword evidence="4" id="KW-1185">Reference proteome</keyword>
<dbReference type="EMBL" id="LR743596">
    <property type="protein sequence ID" value="CAA2625872.1"/>
    <property type="molecule type" value="Genomic_DNA"/>
</dbReference>
<evidence type="ECO:0000313" key="2">
    <source>
        <dbReference type="EMBL" id="CAA2625872.1"/>
    </source>
</evidence>
<evidence type="ECO:0000313" key="3">
    <source>
        <dbReference type="EMBL" id="CAA7401938.1"/>
    </source>
</evidence>
<feature type="compositionally biased region" description="Basic residues" evidence="1">
    <location>
        <begin position="58"/>
        <end position="68"/>
    </location>
</feature>
<evidence type="ECO:0000313" key="4">
    <source>
        <dbReference type="Proteomes" id="UP000663760"/>
    </source>
</evidence>
<sequence>MQDRGRKEVETAAMEDSIPSSRGRSRGGCRGCCCRPSRGYRGERRGSRPFFPGGDRRERRRRRRRSRS</sequence>
<accession>A0A7I8J4P4</accession>
<dbReference type="AlphaFoldDB" id="A0A7I8J4P4"/>
<organism evidence="2">
    <name type="scientific">Spirodela intermedia</name>
    <name type="common">Intermediate duckweed</name>
    <dbReference type="NCBI Taxonomy" id="51605"/>
    <lineage>
        <taxon>Eukaryota</taxon>
        <taxon>Viridiplantae</taxon>
        <taxon>Streptophyta</taxon>
        <taxon>Embryophyta</taxon>
        <taxon>Tracheophyta</taxon>
        <taxon>Spermatophyta</taxon>
        <taxon>Magnoliopsida</taxon>
        <taxon>Liliopsida</taxon>
        <taxon>Araceae</taxon>
        <taxon>Lemnoideae</taxon>
        <taxon>Spirodela</taxon>
    </lineage>
</organism>
<name>A0A7I8J4P4_SPIIN</name>